<comment type="caution">
    <text evidence="2">The sequence shown here is derived from an EMBL/GenBank/DDBJ whole genome shotgun (WGS) entry which is preliminary data.</text>
</comment>
<proteinExistence type="predicted"/>
<dbReference type="EMBL" id="BIFH01000016">
    <property type="protein sequence ID" value="GCD94497.1"/>
    <property type="molecule type" value="Genomic_DNA"/>
</dbReference>
<sequence length="66" mass="7235">MIRPDEVLPLPDAVATAEQVHRLDVEHGRRIGSGTCRHLPRLPDGADPGTVARILGRLPESIRRPP</sequence>
<organism evidence="2 3">
    <name type="scientific">Embleya hyalina</name>
    <dbReference type="NCBI Taxonomy" id="516124"/>
    <lineage>
        <taxon>Bacteria</taxon>
        <taxon>Bacillati</taxon>
        <taxon>Actinomycetota</taxon>
        <taxon>Actinomycetes</taxon>
        <taxon>Kitasatosporales</taxon>
        <taxon>Streptomycetaceae</taxon>
        <taxon>Embleya</taxon>
    </lineage>
</organism>
<accession>A0A401YIT4</accession>
<feature type="region of interest" description="Disordered" evidence="1">
    <location>
        <begin position="31"/>
        <end position="66"/>
    </location>
</feature>
<gene>
    <name evidence="2" type="ORF">EHYA_02166</name>
</gene>
<dbReference type="OrthoDB" id="5197650at2"/>
<protein>
    <submittedName>
        <fullName evidence="2">Uncharacterized protein</fullName>
    </submittedName>
</protein>
<evidence type="ECO:0000256" key="1">
    <source>
        <dbReference type="SAM" id="MobiDB-lite"/>
    </source>
</evidence>
<dbReference type="AlphaFoldDB" id="A0A401YIT4"/>
<evidence type="ECO:0000313" key="3">
    <source>
        <dbReference type="Proteomes" id="UP000286931"/>
    </source>
</evidence>
<name>A0A401YIT4_9ACTN</name>
<keyword evidence="3" id="KW-1185">Reference proteome</keyword>
<evidence type="ECO:0000313" key="2">
    <source>
        <dbReference type="EMBL" id="GCD94497.1"/>
    </source>
</evidence>
<reference evidence="2 3" key="1">
    <citation type="submission" date="2018-12" db="EMBL/GenBank/DDBJ databases">
        <title>Draft genome sequence of Embleya hyalina NBRC 13850T.</title>
        <authorList>
            <person name="Komaki H."/>
            <person name="Hosoyama A."/>
            <person name="Kimura A."/>
            <person name="Ichikawa N."/>
            <person name="Tamura T."/>
        </authorList>
    </citation>
    <scope>NUCLEOTIDE SEQUENCE [LARGE SCALE GENOMIC DNA]</scope>
    <source>
        <strain evidence="2 3">NBRC 13850</strain>
    </source>
</reference>
<dbReference type="Proteomes" id="UP000286931">
    <property type="component" value="Unassembled WGS sequence"/>
</dbReference>
<dbReference type="RefSeq" id="WP_160161362.1">
    <property type="nucleotide sequence ID" value="NZ_BIFH01000016.1"/>
</dbReference>